<dbReference type="EMBL" id="JARKIF010000020">
    <property type="protein sequence ID" value="KAJ7617848.1"/>
    <property type="molecule type" value="Genomic_DNA"/>
</dbReference>
<evidence type="ECO:0000313" key="2">
    <source>
        <dbReference type="EMBL" id="KAJ7617848.1"/>
    </source>
</evidence>
<keyword evidence="3" id="KW-1185">Reference proteome</keyword>
<accession>A0AAD7BDI5</accession>
<name>A0AAD7BDI5_9AGAR</name>
<evidence type="ECO:0000256" key="1">
    <source>
        <dbReference type="SAM" id="MobiDB-lite"/>
    </source>
</evidence>
<proteinExistence type="predicted"/>
<protein>
    <submittedName>
        <fullName evidence="2">Uncharacterized protein</fullName>
    </submittedName>
</protein>
<gene>
    <name evidence="2" type="ORF">FB45DRAFT_756413</name>
</gene>
<evidence type="ECO:0000313" key="3">
    <source>
        <dbReference type="Proteomes" id="UP001221142"/>
    </source>
</evidence>
<feature type="non-terminal residue" evidence="2">
    <location>
        <position position="147"/>
    </location>
</feature>
<dbReference type="AlphaFoldDB" id="A0AAD7BDI5"/>
<sequence length="147" mass="16900">WMSQANYIFEQLQITSDFQDYGETCLPYTTADHSQCYSIHSRTRPDGYLFLCPPNHCFPVPEHPNYFQLSQCPWFWSFDPNGRSRLTAEEAESHGFPCVEMEMEVLESSWDASVYEALRQFHAAKGVRPRQPGTSHPHGTAVVPAIR</sequence>
<comment type="caution">
    <text evidence="2">The sequence shown here is derived from an EMBL/GenBank/DDBJ whole genome shotgun (WGS) entry which is preliminary data.</text>
</comment>
<organism evidence="2 3">
    <name type="scientific">Roridomyces roridus</name>
    <dbReference type="NCBI Taxonomy" id="1738132"/>
    <lineage>
        <taxon>Eukaryota</taxon>
        <taxon>Fungi</taxon>
        <taxon>Dikarya</taxon>
        <taxon>Basidiomycota</taxon>
        <taxon>Agaricomycotina</taxon>
        <taxon>Agaricomycetes</taxon>
        <taxon>Agaricomycetidae</taxon>
        <taxon>Agaricales</taxon>
        <taxon>Marasmiineae</taxon>
        <taxon>Mycenaceae</taxon>
        <taxon>Roridomyces</taxon>
    </lineage>
</organism>
<dbReference type="Proteomes" id="UP001221142">
    <property type="component" value="Unassembled WGS sequence"/>
</dbReference>
<reference evidence="2" key="1">
    <citation type="submission" date="2023-03" db="EMBL/GenBank/DDBJ databases">
        <title>Massive genome expansion in bonnet fungi (Mycena s.s.) driven by repeated elements and novel gene families across ecological guilds.</title>
        <authorList>
            <consortium name="Lawrence Berkeley National Laboratory"/>
            <person name="Harder C.B."/>
            <person name="Miyauchi S."/>
            <person name="Viragh M."/>
            <person name="Kuo A."/>
            <person name="Thoen E."/>
            <person name="Andreopoulos B."/>
            <person name="Lu D."/>
            <person name="Skrede I."/>
            <person name="Drula E."/>
            <person name="Henrissat B."/>
            <person name="Morin E."/>
            <person name="Kohler A."/>
            <person name="Barry K."/>
            <person name="LaButti K."/>
            <person name="Morin E."/>
            <person name="Salamov A."/>
            <person name="Lipzen A."/>
            <person name="Mereny Z."/>
            <person name="Hegedus B."/>
            <person name="Baldrian P."/>
            <person name="Stursova M."/>
            <person name="Weitz H."/>
            <person name="Taylor A."/>
            <person name="Grigoriev I.V."/>
            <person name="Nagy L.G."/>
            <person name="Martin F."/>
            <person name="Kauserud H."/>
        </authorList>
    </citation>
    <scope>NUCLEOTIDE SEQUENCE</scope>
    <source>
        <strain evidence="2">9284</strain>
    </source>
</reference>
<feature type="region of interest" description="Disordered" evidence="1">
    <location>
        <begin position="126"/>
        <end position="147"/>
    </location>
</feature>